<protein>
    <submittedName>
        <fullName evidence="1">Pentapeptide repeat-containing protein</fullName>
    </submittedName>
</protein>
<evidence type="ECO:0000313" key="1">
    <source>
        <dbReference type="EMBL" id="QTA93092.1"/>
    </source>
</evidence>
<gene>
    <name evidence="1" type="ORF">dnm_091890</name>
</gene>
<organism evidence="1 2">
    <name type="scientific">Desulfonema magnum</name>
    <dbReference type="NCBI Taxonomy" id="45655"/>
    <lineage>
        <taxon>Bacteria</taxon>
        <taxon>Pseudomonadati</taxon>
        <taxon>Thermodesulfobacteriota</taxon>
        <taxon>Desulfobacteria</taxon>
        <taxon>Desulfobacterales</taxon>
        <taxon>Desulfococcaceae</taxon>
        <taxon>Desulfonema</taxon>
    </lineage>
</organism>
<dbReference type="KEGG" id="dmm:dnm_091890"/>
<dbReference type="InterPro" id="IPR051082">
    <property type="entry name" value="Pentapeptide-BTB/POZ_domain"/>
</dbReference>
<dbReference type="Proteomes" id="UP000663722">
    <property type="component" value="Chromosome"/>
</dbReference>
<dbReference type="Pfam" id="PF00805">
    <property type="entry name" value="Pentapeptide"/>
    <property type="match status" value="3"/>
</dbReference>
<dbReference type="Gene3D" id="2.160.20.80">
    <property type="entry name" value="E3 ubiquitin-protein ligase SopA"/>
    <property type="match status" value="3"/>
</dbReference>
<name>A0A975BX11_9BACT</name>
<proteinExistence type="predicted"/>
<accession>A0A975BX11</accession>
<dbReference type="InterPro" id="IPR001646">
    <property type="entry name" value="5peptide_repeat"/>
</dbReference>
<dbReference type="Gene3D" id="3.40.50.300">
    <property type="entry name" value="P-loop containing nucleotide triphosphate hydrolases"/>
    <property type="match status" value="1"/>
</dbReference>
<dbReference type="PANTHER" id="PTHR14136:SF17">
    <property type="entry name" value="BTB_POZ DOMAIN-CONTAINING PROTEIN KCTD9"/>
    <property type="match status" value="1"/>
</dbReference>
<dbReference type="InterPro" id="IPR027417">
    <property type="entry name" value="P-loop_NTPase"/>
</dbReference>
<dbReference type="EMBL" id="CP061800">
    <property type="protein sequence ID" value="QTA93092.1"/>
    <property type="molecule type" value="Genomic_DNA"/>
</dbReference>
<dbReference type="SUPFAM" id="SSF52540">
    <property type="entry name" value="P-loop containing nucleoside triphosphate hydrolases"/>
    <property type="match status" value="1"/>
</dbReference>
<keyword evidence="2" id="KW-1185">Reference proteome</keyword>
<evidence type="ECO:0000313" key="2">
    <source>
        <dbReference type="Proteomes" id="UP000663722"/>
    </source>
</evidence>
<reference evidence="1" key="1">
    <citation type="journal article" date="2021" name="Microb. Physiol.">
        <title>Proteogenomic Insights into the Physiology of Marine, Sulfate-Reducing, Filamentous Desulfonema limicola and Desulfonema magnum.</title>
        <authorList>
            <person name="Schnaars V."/>
            <person name="Wohlbrand L."/>
            <person name="Scheve S."/>
            <person name="Hinrichs C."/>
            <person name="Reinhardt R."/>
            <person name="Rabus R."/>
        </authorList>
    </citation>
    <scope>NUCLEOTIDE SEQUENCE</scope>
    <source>
        <strain evidence="1">4be13</strain>
    </source>
</reference>
<dbReference type="AlphaFoldDB" id="A0A975BX11"/>
<dbReference type="SUPFAM" id="SSF141571">
    <property type="entry name" value="Pentapeptide repeat-like"/>
    <property type="match status" value="1"/>
</dbReference>
<sequence length="769" mass="86908">MTADQVAEHTNAILRTLASDPLPIDPDLTLWQVYVVPSAKYWNTGTKDKTDEEETKKIPDLIESLLNNLENSADPIVIHGQPGHGKTSAVFMLTHEIVTNERNKKQTKPATVLIYEFKNLGRLDDNEIRVLSTRTPFVRGEDFFYGRNTVLILDGMDERQVTDRSDIALKEFIRHMFHLSAEINQREDSKFNLILTGRSQFVKQVQPSFSADYHLYEIEDFSRAQVDTWLKKYCGKKQIRPHLKYKDFVDWHLEDLIHQPILLTISSMILSDIEGRKLLGNLPRGQISRGDIYRMIIKWTYLKKWQHQPNRTNLPDERTYNQFLRIVAFILFQHGQESIKVGTLIESLKKDNALYGLEVVKLKNDQQLEDISRTLAVSFFFKELEDNAFSFIHKTIKDYLTVEALFDLFNEATEIFRPGRPEKSCDAMASDIYFISGRAVISHEDHVAFLRDVIADRKAEAKELFEPLEMFFNLAQTHVYLLKHENGRNADPLTTEANVLSTLLHWLTEIFNIFSKKEKKEGYADGKLCLFENHDDFYKFICLLNAVKYGNFSDHHFHLHGFNLRKASLSEISLSAADMNKTDLRYANLRYTNLSEANLSEANLSGADLSYANLWGANLKGADLIVANLLVADMGGANLSDADLSGANLSGANLRHANLMNANLSGADLSEADLSEADLLNADLSFIDLIHTDLRDADLGEADLSYANLIEANLNGADLSGANLNGTNLRGANLNGADLSGTGLNDAKELTREQLEKAIVDHTTGIPSF</sequence>
<dbReference type="PANTHER" id="PTHR14136">
    <property type="entry name" value="BTB_POZ DOMAIN-CONTAINING PROTEIN KCTD9"/>
    <property type="match status" value="1"/>
</dbReference>
<dbReference type="RefSeq" id="WP_207680188.1">
    <property type="nucleotide sequence ID" value="NZ_CP061800.1"/>
</dbReference>